<protein>
    <submittedName>
        <fullName evidence="2">Uncharacterized protein</fullName>
    </submittedName>
</protein>
<evidence type="ECO:0000256" key="1">
    <source>
        <dbReference type="SAM" id="MobiDB-lite"/>
    </source>
</evidence>
<dbReference type="Proteomes" id="UP000584374">
    <property type="component" value="Unassembled WGS sequence"/>
</dbReference>
<organism evidence="2 3">
    <name type="scientific">Saccharopolyspora phatthalungensis</name>
    <dbReference type="NCBI Taxonomy" id="664693"/>
    <lineage>
        <taxon>Bacteria</taxon>
        <taxon>Bacillati</taxon>
        <taxon>Actinomycetota</taxon>
        <taxon>Actinomycetes</taxon>
        <taxon>Pseudonocardiales</taxon>
        <taxon>Pseudonocardiaceae</taxon>
        <taxon>Saccharopolyspora</taxon>
    </lineage>
</organism>
<proteinExistence type="predicted"/>
<dbReference type="AlphaFoldDB" id="A0A840QII9"/>
<accession>A0A840QII9</accession>
<name>A0A840QII9_9PSEU</name>
<dbReference type="RefSeq" id="WP_184730393.1">
    <property type="nucleotide sequence ID" value="NZ_JACHIW010000002.1"/>
</dbReference>
<reference evidence="2 3" key="1">
    <citation type="submission" date="2020-08" db="EMBL/GenBank/DDBJ databases">
        <title>Sequencing the genomes of 1000 actinobacteria strains.</title>
        <authorList>
            <person name="Klenk H.-P."/>
        </authorList>
    </citation>
    <scope>NUCLEOTIDE SEQUENCE [LARGE SCALE GENOMIC DNA]</scope>
    <source>
        <strain evidence="2 3">DSM 45584</strain>
    </source>
</reference>
<evidence type="ECO:0000313" key="3">
    <source>
        <dbReference type="Proteomes" id="UP000584374"/>
    </source>
</evidence>
<feature type="region of interest" description="Disordered" evidence="1">
    <location>
        <begin position="21"/>
        <end position="53"/>
    </location>
</feature>
<comment type="caution">
    <text evidence="2">The sequence shown here is derived from an EMBL/GenBank/DDBJ whole genome shotgun (WGS) entry which is preliminary data.</text>
</comment>
<gene>
    <name evidence="2" type="ORF">BJ970_006148</name>
</gene>
<dbReference type="EMBL" id="JACHIW010000002">
    <property type="protein sequence ID" value="MBB5158549.1"/>
    <property type="molecule type" value="Genomic_DNA"/>
</dbReference>
<sequence length="53" mass="5935">MTRRKETTVGMRLRAELRRLRMAGQSPITPKGAPSGYDPLLHTGPRTPPDSIY</sequence>
<keyword evidence="3" id="KW-1185">Reference proteome</keyword>
<evidence type="ECO:0000313" key="2">
    <source>
        <dbReference type="EMBL" id="MBB5158549.1"/>
    </source>
</evidence>